<dbReference type="Proteomes" id="UP000243052">
    <property type="component" value="Chromosome vii"/>
</dbReference>
<keyword evidence="4" id="KW-1185">Reference proteome</keyword>
<dbReference type="InterPro" id="IPR019622">
    <property type="entry name" value="Rrn9_dom"/>
</dbReference>
<dbReference type="AlphaFoldDB" id="A0A109V0T5"/>
<dbReference type="STRING" id="45286.A0A109V0T5"/>
<dbReference type="RefSeq" id="XP_017989409.1">
    <property type="nucleotide sequence ID" value="XM_018133920.1"/>
</dbReference>
<feature type="domain" description="Rrn9" evidence="2">
    <location>
        <begin position="17"/>
        <end position="81"/>
    </location>
</feature>
<accession>A0A109V0T5</accession>
<proteinExistence type="predicted"/>
<name>A0A109V0T5_9SACH</name>
<evidence type="ECO:0000259" key="2">
    <source>
        <dbReference type="Pfam" id="PF10680"/>
    </source>
</evidence>
<dbReference type="Pfam" id="PF10680">
    <property type="entry name" value="RRN9"/>
    <property type="match status" value="1"/>
</dbReference>
<feature type="compositionally biased region" description="Low complexity" evidence="1">
    <location>
        <begin position="355"/>
        <end position="364"/>
    </location>
</feature>
<reference evidence="3 4" key="1">
    <citation type="submission" date="2016-01" db="EMBL/GenBank/DDBJ databases">
        <title>Genome sequence of the yeast Holleya sinecauda.</title>
        <authorList>
            <person name="Dietrich F.S."/>
        </authorList>
    </citation>
    <scope>NUCLEOTIDE SEQUENCE [LARGE SCALE GENOMIC DNA]</scope>
    <source>
        <strain evidence="3 4">ATCC 58844</strain>
    </source>
</reference>
<feature type="region of interest" description="Disordered" evidence="1">
    <location>
        <begin position="353"/>
        <end position="373"/>
    </location>
</feature>
<sequence length="401" mass="45974">MDDRSITNEALELLETLEQQHRHDLTLHLYSIHLLKQLLRKANRRKRALETEVFIKTMIKDNWTSWPSPNIVIDPHVDRIYEDENFMESSGNSSSSELEGLDDIMGVPDKGEISPLGLKHATKMLSLELNSVWQRNLAKSGALVRENKDSGINLDIDKINIPQDILNNVLMRLDTFVEGLHTNFAKQTKLALSAQPSTSKLVLELGLPYTGSLEEGARVSELGEHLNSIDLNRKVKFDYRDIIVRGCEMELDMSNVYIKCLELFEEVPTHYNVKKFKIPKDILQKYMPKQQTGAAKKPVREVHKDYWELTMLSKDRNLDVEIRKALRLLLLHNEFSKDKKTFMMVQMVNKMLGKNGNNENNNDSSDSEGRVDIGSQSLSEKLSGSIEFDEDAYDLDDCLIR</sequence>
<organism evidence="3 4">
    <name type="scientific">Eremothecium sinecaudum</name>
    <dbReference type="NCBI Taxonomy" id="45286"/>
    <lineage>
        <taxon>Eukaryota</taxon>
        <taxon>Fungi</taxon>
        <taxon>Dikarya</taxon>
        <taxon>Ascomycota</taxon>
        <taxon>Saccharomycotina</taxon>
        <taxon>Saccharomycetes</taxon>
        <taxon>Saccharomycetales</taxon>
        <taxon>Saccharomycetaceae</taxon>
        <taxon>Eremothecium</taxon>
    </lineage>
</organism>
<dbReference type="EMBL" id="CP014247">
    <property type="protein sequence ID" value="AMD22413.1"/>
    <property type="molecule type" value="Genomic_DNA"/>
</dbReference>
<dbReference type="GeneID" id="28725764"/>
<evidence type="ECO:0000313" key="4">
    <source>
        <dbReference type="Proteomes" id="UP000243052"/>
    </source>
</evidence>
<protein>
    <submittedName>
        <fullName evidence="3">HGR074Cp</fullName>
    </submittedName>
</protein>
<evidence type="ECO:0000256" key="1">
    <source>
        <dbReference type="SAM" id="MobiDB-lite"/>
    </source>
</evidence>
<dbReference type="OrthoDB" id="4068335at2759"/>
<gene>
    <name evidence="3" type="ORF">AW171_hschr74449</name>
</gene>
<evidence type="ECO:0000313" key="3">
    <source>
        <dbReference type="EMBL" id="AMD22413.1"/>
    </source>
</evidence>